<proteinExistence type="predicted"/>
<dbReference type="PROSITE" id="PS00028">
    <property type="entry name" value="ZINC_FINGER_C2H2_1"/>
    <property type="match status" value="1"/>
</dbReference>
<protein>
    <submittedName>
        <fullName evidence="1">Uncharacterized protein</fullName>
    </submittedName>
</protein>
<dbReference type="InterPro" id="IPR013087">
    <property type="entry name" value="Znf_C2H2_type"/>
</dbReference>
<organism evidence="1 2">
    <name type="scientific">Paramuricea clavata</name>
    <name type="common">Red gorgonian</name>
    <name type="synonym">Violescent sea-whip</name>
    <dbReference type="NCBI Taxonomy" id="317549"/>
    <lineage>
        <taxon>Eukaryota</taxon>
        <taxon>Metazoa</taxon>
        <taxon>Cnidaria</taxon>
        <taxon>Anthozoa</taxon>
        <taxon>Octocorallia</taxon>
        <taxon>Malacalcyonacea</taxon>
        <taxon>Plexauridae</taxon>
        <taxon>Paramuricea</taxon>
    </lineage>
</organism>
<dbReference type="PANTHER" id="PTHR31751:SF7">
    <property type="entry name" value="THAP-TYPE DOMAIN-CONTAINING PROTEIN"/>
    <property type="match status" value="1"/>
</dbReference>
<sequence length="415" mass="47531">MKIWDILSGEPVVLCGDGRNDSPGHSAKYCMYALMEQHLDVIVDVEVVDKRQTGGISTNMEVFGLRTILERMVGKIILSEIVTDASTAVIALVRKTKDSPCYTIPSIKEPKEECRKWLLELCTNFVHTYLLERGTVLPIITRIEELNEARNGGYVCRFEGCNYKYILHSARVKHEKAIHSRSFKETTCDAIAPQVHNKIKEDYIYNYHRGKLAFGLLLFEFNDAIKEGDGQRLYELYKLALLMYKAYSKTKYSYVVLLYLVKISGILSENDSHNLKWNRFFNKHGKNAANIPLDLRMEQLNKCVKSMWRGLGANVNETYASRLARTTEYVEMILDSIDRDCDIGEASGYRSSGKSEVAVKQIATDLLTIKAFKHQPGRNGHNSFAKFPCDLLKNLDYRDLHLWMSGLVKTWYTSF</sequence>
<evidence type="ECO:0000313" key="2">
    <source>
        <dbReference type="Proteomes" id="UP001152795"/>
    </source>
</evidence>
<comment type="caution">
    <text evidence="1">The sequence shown here is derived from an EMBL/GenBank/DDBJ whole genome shotgun (WGS) entry which is preliminary data.</text>
</comment>
<dbReference type="AlphaFoldDB" id="A0A6S7ILX6"/>
<dbReference type="Pfam" id="PF20231">
    <property type="entry name" value="DUF6589"/>
    <property type="match status" value="1"/>
</dbReference>
<dbReference type="EMBL" id="CACRXK020004676">
    <property type="protein sequence ID" value="CAB4003608.1"/>
    <property type="molecule type" value="Genomic_DNA"/>
</dbReference>
<gene>
    <name evidence="1" type="ORF">PACLA_8A060892</name>
</gene>
<evidence type="ECO:0000313" key="1">
    <source>
        <dbReference type="EMBL" id="CAB4003608.1"/>
    </source>
</evidence>
<keyword evidence="2" id="KW-1185">Reference proteome</keyword>
<dbReference type="OrthoDB" id="2496395at2759"/>
<accession>A0A6S7ILX6</accession>
<name>A0A6S7ILX6_PARCT</name>
<dbReference type="Proteomes" id="UP001152795">
    <property type="component" value="Unassembled WGS sequence"/>
</dbReference>
<reference evidence="1" key="1">
    <citation type="submission" date="2020-04" db="EMBL/GenBank/DDBJ databases">
        <authorList>
            <person name="Alioto T."/>
            <person name="Alioto T."/>
            <person name="Gomez Garrido J."/>
        </authorList>
    </citation>
    <scope>NUCLEOTIDE SEQUENCE</scope>
    <source>
        <strain evidence="1">A484AB</strain>
    </source>
</reference>
<dbReference type="PANTHER" id="PTHR31751">
    <property type="entry name" value="SI:CH211-108C17.2-RELATED-RELATED"/>
    <property type="match status" value="1"/>
</dbReference>
<dbReference type="InterPro" id="IPR046496">
    <property type="entry name" value="DUF6589"/>
</dbReference>